<dbReference type="RefSeq" id="WP_163383195.1">
    <property type="nucleotide sequence ID" value="NZ_JAUFQS010000047.1"/>
</dbReference>
<evidence type="ECO:0000256" key="2">
    <source>
        <dbReference type="ARBA" id="ARBA00005046"/>
    </source>
</evidence>
<evidence type="ECO:0000256" key="5">
    <source>
        <dbReference type="ARBA" id="ARBA00047317"/>
    </source>
</evidence>
<gene>
    <name evidence="8" type="ORF">QWZ15_20960</name>
</gene>
<dbReference type="Gene3D" id="2.170.190.11">
    <property type="entry name" value="Molybdopterin biosynthesis moea protein, domain 3"/>
    <property type="match status" value="1"/>
</dbReference>
<reference evidence="9" key="1">
    <citation type="journal article" date="2019" name="Int. J. Syst. Evol. Microbiol.">
        <title>The Global Catalogue of Microorganisms (GCM) 10K type strain sequencing project: providing services to taxonomists for standard genome sequencing and annotation.</title>
        <authorList>
            <consortium name="The Broad Institute Genomics Platform"/>
            <consortium name="The Broad Institute Genome Sequencing Center for Infectious Disease"/>
            <person name="Wu L."/>
            <person name="Ma J."/>
        </authorList>
    </citation>
    <scope>NUCLEOTIDE SEQUENCE [LARGE SCALE GENOMIC DNA]</scope>
    <source>
        <strain evidence="9">CECT 7706</strain>
    </source>
</reference>
<dbReference type="SMART" id="SM00852">
    <property type="entry name" value="MoCF_biosynth"/>
    <property type="match status" value="1"/>
</dbReference>
<dbReference type="SUPFAM" id="SSF53218">
    <property type="entry name" value="Molybdenum cofactor biosynthesis proteins"/>
    <property type="match status" value="1"/>
</dbReference>
<dbReference type="EC" id="2.10.1.1" evidence="6"/>
<sequence>MISVNQARDILSSNPLSLPEEFIPFQKSLNHTLASNVYADRDAPPFHRVTMDGIAIQSEVLQVKKQFKIEGIQAAGQKQMTLKNSENCLEVMTGAVLPKNTDCVVPYEMVQINKDTAKVNEFEFKKFKNVHLQGTDAKKGDLILRKDSWIHPGILGVLASLGQEKVKVVRPPKVLICATGDELVGVDQQPLPHQIRTSNVYMLEAALKNLGIAAETAHLPDHKEELRRDIEKALKSHSILLFSGAVSKGKFDFLPEVLNDLGLDILIHGVKQKPGKPFLFGRKNENFVFGFPGNPSSTLVCFHTYFKPWLSKQLKRSASQASGILAEEVIFKKPVTYHLLVRTEIQDGKIMAYPIKNSGSGDWVHLSEADAFLSLPADVETFQKNDIFPLNYFHKGVF</sequence>
<dbReference type="EMBL" id="JAUFQS010000047">
    <property type="protein sequence ID" value="MDN3690306.1"/>
    <property type="molecule type" value="Genomic_DNA"/>
</dbReference>
<dbReference type="SUPFAM" id="SSF63882">
    <property type="entry name" value="MoeA N-terminal region -like"/>
    <property type="match status" value="1"/>
</dbReference>
<dbReference type="Proteomes" id="UP001236663">
    <property type="component" value="Unassembled WGS sequence"/>
</dbReference>
<dbReference type="Pfam" id="PF03454">
    <property type="entry name" value="MoeA_C"/>
    <property type="match status" value="1"/>
</dbReference>
<evidence type="ECO:0000313" key="8">
    <source>
        <dbReference type="EMBL" id="MDN3690306.1"/>
    </source>
</evidence>
<dbReference type="NCBIfam" id="TIGR00177">
    <property type="entry name" value="molyb_syn"/>
    <property type="match status" value="1"/>
</dbReference>
<evidence type="ECO:0000256" key="4">
    <source>
        <dbReference type="ARBA" id="ARBA00023150"/>
    </source>
</evidence>
<dbReference type="InterPro" id="IPR036425">
    <property type="entry name" value="MoaB/Mog-like_dom_sf"/>
</dbReference>
<protein>
    <recommendedName>
        <fullName evidence="6">Molybdopterin molybdenumtransferase</fullName>
        <ecNumber evidence="6">2.10.1.1</ecNumber>
    </recommendedName>
</protein>
<dbReference type="CDD" id="cd00887">
    <property type="entry name" value="MoeA"/>
    <property type="match status" value="1"/>
</dbReference>
<dbReference type="Gene3D" id="2.40.340.10">
    <property type="entry name" value="MoeA, C-terminal, domain IV"/>
    <property type="match status" value="1"/>
</dbReference>
<dbReference type="PANTHER" id="PTHR10192:SF5">
    <property type="entry name" value="GEPHYRIN"/>
    <property type="match status" value="1"/>
</dbReference>
<keyword evidence="6" id="KW-0460">Magnesium</keyword>
<keyword evidence="6" id="KW-0808">Transferase</keyword>
<evidence type="ECO:0000259" key="7">
    <source>
        <dbReference type="SMART" id="SM00852"/>
    </source>
</evidence>
<dbReference type="Pfam" id="PF00994">
    <property type="entry name" value="MoCF_biosynth"/>
    <property type="match status" value="1"/>
</dbReference>
<comment type="function">
    <text evidence="1 6">Catalyzes the insertion of molybdate into adenylated molybdopterin with the concomitant release of AMP.</text>
</comment>
<dbReference type="SUPFAM" id="SSF63867">
    <property type="entry name" value="MoeA C-terminal domain-like"/>
    <property type="match status" value="1"/>
</dbReference>
<dbReference type="InterPro" id="IPR036135">
    <property type="entry name" value="MoeA_linker/N_sf"/>
</dbReference>
<comment type="caution">
    <text evidence="8">The sequence shown here is derived from an EMBL/GenBank/DDBJ whole genome shotgun (WGS) entry which is preliminary data.</text>
</comment>
<comment type="catalytic activity">
    <reaction evidence="5">
        <text>adenylyl-molybdopterin + molybdate = Mo-molybdopterin + AMP + H(+)</text>
        <dbReference type="Rhea" id="RHEA:35047"/>
        <dbReference type="ChEBI" id="CHEBI:15378"/>
        <dbReference type="ChEBI" id="CHEBI:36264"/>
        <dbReference type="ChEBI" id="CHEBI:62727"/>
        <dbReference type="ChEBI" id="CHEBI:71302"/>
        <dbReference type="ChEBI" id="CHEBI:456215"/>
        <dbReference type="EC" id="2.10.1.1"/>
    </reaction>
</comment>
<dbReference type="InterPro" id="IPR005110">
    <property type="entry name" value="MoeA_linker/N"/>
</dbReference>
<dbReference type="Gene3D" id="3.90.105.10">
    <property type="entry name" value="Molybdopterin biosynthesis moea protein, domain 2"/>
    <property type="match status" value="1"/>
</dbReference>
<dbReference type="InterPro" id="IPR008284">
    <property type="entry name" value="MoCF_biosynth_CS"/>
</dbReference>
<dbReference type="Pfam" id="PF03453">
    <property type="entry name" value="MoeA_N"/>
    <property type="match status" value="1"/>
</dbReference>
<keyword evidence="4 6" id="KW-0501">Molybdenum cofactor biosynthesis</keyword>
<accession>A0ABT8CD30</accession>
<dbReference type="InterPro" id="IPR001453">
    <property type="entry name" value="MoaB/Mog_dom"/>
</dbReference>
<feature type="domain" description="MoaB/Mog" evidence="7">
    <location>
        <begin position="175"/>
        <end position="312"/>
    </location>
</feature>
<keyword evidence="6" id="KW-0500">Molybdenum</keyword>
<evidence type="ECO:0000256" key="1">
    <source>
        <dbReference type="ARBA" id="ARBA00002901"/>
    </source>
</evidence>
<dbReference type="InterPro" id="IPR005111">
    <property type="entry name" value="MoeA_C_domain_IV"/>
</dbReference>
<dbReference type="InterPro" id="IPR038987">
    <property type="entry name" value="MoeA-like"/>
</dbReference>
<evidence type="ECO:0000313" key="9">
    <source>
        <dbReference type="Proteomes" id="UP001236663"/>
    </source>
</evidence>
<dbReference type="Gene3D" id="3.40.980.10">
    <property type="entry name" value="MoaB/Mog-like domain"/>
    <property type="match status" value="1"/>
</dbReference>
<comment type="similarity">
    <text evidence="3 6">Belongs to the MoeA family.</text>
</comment>
<evidence type="ECO:0000256" key="3">
    <source>
        <dbReference type="ARBA" id="ARBA00010763"/>
    </source>
</evidence>
<comment type="cofactor">
    <cofactor evidence="6">
        <name>Mg(2+)</name>
        <dbReference type="ChEBI" id="CHEBI:18420"/>
    </cofactor>
</comment>
<name>A0ABT8CD30_9BACT</name>
<organism evidence="8 9">
    <name type="scientific">Cyclobacterium jeungdonense</name>
    <dbReference type="NCBI Taxonomy" id="708087"/>
    <lineage>
        <taxon>Bacteria</taxon>
        <taxon>Pseudomonadati</taxon>
        <taxon>Bacteroidota</taxon>
        <taxon>Cytophagia</taxon>
        <taxon>Cytophagales</taxon>
        <taxon>Cyclobacteriaceae</taxon>
        <taxon>Cyclobacterium</taxon>
    </lineage>
</organism>
<evidence type="ECO:0000256" key="6">
    <source>
        <dbReference type="RuleBase" id="RU365090"/>
    </source>
</evidence>
<comment type="pathway">
    <text evidence="2 6">Cofactor biosynthesis; molybdopterin biosynthesis.</text>
</comment>
<proteinExistence type="inferred from homology"/>
<keyword evidence="6" id="KW-0479">Metal-binding</keyword>
<keyword evidence="9" id="KW-1185">Reference proteome</keyword>
<dbReference type="PROSITE" id="PS01079">
    <property type="entry name" value="MOCF_BIOSYNTHESIS_2"/>
    <property type="match status" value="1"/>
</dbReference>
<dbReference type="InterPro" id="IPR036688">
    <property type="entry name" value="MoeA_C_domain_IV_sf"/>
</dbReference>
<dbReference type="PANTHER" id="PTHR10192">
    <property type="entry name" value="MOLYBDOPTERIN BIOSYNTHESIS PROTEIN"/>
    <property type="match status" value="1"/>
</dbReference>